<feature type="region of interest" description="Disordered" evidence="1">
    <location>
        <begin position="79"/>
        <end position="118"/>
    </location>
</feature>
<evidence type="ECO:0000313" key="3">
    <source>
        <dbReference type="EMBL" id="MFC5139662.1"/>
    </source>
</evidence>
<keyword evidence="4" id="KW-1185">Reference proteome</keyword>
<comment type="caution">
    <text evidence="3">The sequence shown here is derived from an EMBL/GenBank/DDBJ whole genome shotgun (WGS) entry which is preliminary data.</text>
</comment>
<sequence length="118" mass="11754">MNCRRLPVLAGPVLAGLLVLGGCAGAPETGPAAAAPAPATVSAPTGVGGQAPCTTRLRPSGATGGGLTLTPEVQEQIERLRRTPGPDARATPPDPALASRLADVSSRVERAAQPCTDR</sequence>
<evidence type="ECO:0000256" key="1">
    <source>
        <dbReference type="SAM" id="MobiDB-lite"/>
    </source>
</evidence>
<dbReference type="PROSITE" id="PS51257">
    <property type="entry name" value="PROKAR_LIPOPROTEIN"/>
    <property type="match status" value="1"/>
</dbReference>
<evidence type="ECO:0000313" key="4">
    <source>
        <dbReference type="Proteomes" id="UP001596175"/>
    </source>
</evidence>
<reference evidence="4" key="1">
    <citation type="journal article" date="2019" name="Int. J. Syst. Evol. Microbiol.">
        <title>The Global Catalogue of Microorganisms (GCM) 10K type strain sequencing project: providing services to taxonomists for standard genome sequencing and annotation.</title>
        <authorList>
            <consortium name="The Broad Institute Genomics Platform"/>
            <consortium name="The Broad Institute Genome Sequencing Center for Infectious Disease"/>
            <person name="Wu L."/>
            <person name="Ma J."/>
        </authorList>
    </citation>
    <scope>NUCLEOTIDE SEQUENCE [LARGE SCALE GENOMIC DNA]</scope>
    <source>
        <strain evidence="4">XZYJ18</strain>
    </source>
</reference>
<evidence type="ECO:0000256" key="2">
    <source>
        <dbReference type="SAM" id="SignalP"/>
    </source>
</evidence>
<name>A0ABV9ZF67_9PSEU</name>
<gene>
    <name evidence="3" type="ORF">ACFPK1_15585</name>
</gene>
<dbReference type="RefSeq" id="WP_378021839.1">
    <property type="nucleotide sequence ID" value="NZ_JBHSKG010000007.1"/>
</dbReference>
<feature type="compositionally biased region" description="Basic and acidic residues" evidence="1">
    <location>
        <begin position="106"/>
        <end position="118"/>
    </location>
</feature>
<protein>
    <submittedName>
        <fullName evidence="3">Uncharacterized protein</fullName>
    </submittedName>
</protein>
<dbReference type="Proteomes" id="UP001596175">
    <property type="component" value="Unassembled WGS sequence"/>
</dbReference>
<proteinExistence type="predicted"/>
<accession>A0ABV9ZF67</accession>
<dbReference type="EMBL" id="JBHSKG010000007">
    <property type="protein sequence ID" value="MFC5139662.1"/>
    <property type="molecule type" value="Genomic_DNA"/>
</dbReference>
<feature type="signal peptide" evidence="2">
    <location>
        <begin position="1"/>
        <end position="26"/>
    </location>
</feature>
<feature type="region of interest" description="Disordered" evidence="1">
    <location>
        <begin position="27"/>
        <end position="51"/>
    </location>
</feature>
<organism evidence="3 4">
    <name type="scientific">Actinomycetospora rhizophila</name>
    <dbReference type="NCBI Taxonomy" id="1416876"/>
    <lineage>
        <taxon>Bacteria</taxon>
        <taxon>Bacillati</taxon>
        <taxon>Actinomycetota</taxon>
        <taxon>Actinomycetes</taxon>
        <taxon>Pseudonocardiales</taxon>
        <taxon>Pseudonocardiaceae</taxon>
        <taxon>Actinomycetospora</taxon>
    </lineage>
</organism>
<feature type="compositionally biased region" description="Low complexity" evidence="1">
    <location>
        <begin position="27"/>
        <end position="45"/>
    </location>
</feature>
<keyword evidence="2" id="KW-0732">Signal</keyword>
<feature type="chain" id="PRO_5047461030" evidence="2">
    <location>
        <begin position="27"/>
        <end position="118"/>
    </location>
</feature>